<feature type="region of interest" description="Disordered" evidence="1">
    <location>
        <begin position="1"/>
        <end position="31"/>
    </location>
</feature>
<feature type="compositionally biased region" description="Polar residues" evidence="1">
    <location>
        <begin position="14"/>
        <end position="31"/>
    </location>
</feature>
<evidence type="ECO:0000313" key="2">
    <source>
        <dbReference type="EMBL" id="VVE21392.1"/>
    </source>
</evidence>
<reference evidence="2 3" key="1">
    <citation type="submission" date="2019-08" db="EMBL/GenBank/DDBJ databases">
        <authorList>
            <person name="Peeters C."/>
        </authorList>
    </citation>
    <scope>NUCLEOTIDE SEQUENCE [LARGE SCALE GENOMIC DNA]</scope>
    <source>
        <strain evidence="2 3">LMG 31112</strain>
    </source>
</reference>
<feature type="region of interest" description="Disordered" evidence="1">
    <location>
        <begin position="52"/>
        <end position="82"/>
    </location>
</feature>
<feature type="region of interest" description="Disordered" evidence="1">
    <location>
        <begin position="211"/>
        <end position="233"/>
    </location>
</feature>
<dbReference type="EMBL" id="CABPSM010000009">
    <property type="protein sequence ID" value="VVE21392.1"/>
    <property type="molecule type" value="Genomic_DNA"/>
</dbReference>
<accession>A0A5E4W9K5</accession>
<organism evidence="2 3">
    <name type="scientific">Pandoraea horticolens</name>
    <dbReference type="NCBI Taxonomy" id="2508298"/>
    <lineage>
        <taxon>Bacteria</taxon>
        <taxon>Pseudomonadati</taxon>
        <taxon>Pseudomonadota</taxon>
        <taxon>Betaproteobacteria</taxon>
        <taxon>Burkholderiales</taxon>
        <taxon>Burkholderiaceae</taxon>
        <taxon>Pandoraea</taxon>
    </lineage>
</organism>
<keyword evidence="3" id="KW-1185">Reference proteome</keyword>
<evidence type="ECO:0000256" key="1">
    <source>
        <dbReference type="SAM" id="MobiDB-lite"/>
    </source>
</evidence>
<dbReference type="Proteomes" id="UP000343317">
    <property type="component" value="Unassembled WGS sequence"/>
</dbReference>
<evidence type="ECO:0000313" key="3">
    <source>
        <dbReference type="Proteomes" id="UP000343317"/>
    </source>
</evidence>
<name>A0A5E4W9K5_9BURK</name>
<dbReference type="AlphaFoldDB" id="A0A5E4W9K5"/>
<sequence>MFPVSGAGAPRSQLPVTTPTSAQPALSTSIAPQSSTLGVNVHEVRQADGWSRMPSSLGQLLPPLRTMTSTGPAPENVRESTSTRPTIIGVDVRLVNQTDQTEGQTEPAIHAGVGGALPNFIQRPPPSETPQILDRLLDYQCSVLVPEVNAEALACVPWDSVQRPPPSATPLIMEWVQGNMDMEAAPAALQANAGALADRPSSSVPRPLALATPVVTSNSEAERRSAPHDVSNRREAVFMPPPAKILRQRTGASDGNAKITVAMLRQWAVLGQAGIQGVGRLDGLARRDNVSVVALKNYFRADGTLTPRGEDRLNRGGKAEITDTMLRQWAALGQAGIKAAGGLDGLAWRNNVSVAALRTFLHVDGRLTQRGEDRLNPREKVEITVAMLRQWAALGPTGIKAAGRLDGLARRYNVSVAALKNYLRADGTLTQFGEERLNPGGTVEITGTMLRQWVALGRAGVEAAGGLEGLARRNNVSVAVLRTYLHVDSRLTQRGEDRLNPGRKVEITVAMLRQWAALGQAGIKAAGGLDGLARRDNVSVAALKNYLRADGTLTQFGEDRLNPGGTVEITDTMLRQWAALGPEEIKAAGGLDGLARRDNISSVALKGYLRADGRLTPRGEDRLNPGGKAEITDAMLRQWAALGKTGIKAAGGLDSLARRYNVSVAALKSYLRADGTLSLRGENRLRKAGTPPM</sequence>
<proteinExistence type="predicted"/>
<protein>
    <submittedName>
        <fullName evidence="2">Uncharacterized protein</fullName>
    </submittedName>
</protein>
<feature type="compositionally biased region" description="Basic and acidic residues" evidence="1">
    <location>
        <begin position="220"/>
        <end position="233"/>
    </location>
</feature>
<gene>
    <name evidence="2" type="ORF">PHO31112_03147</name>
</gene>